<feature type="domain" description="TonB-dependent receptor-like beta-barrel" evidence="14">
    <location>
        <begin position="247"/>
        <end position="738"/>
    </location>
</feature>
<comment type="caution">
    <text evidence="16">The sequence shown here is derived from an EMBL/GenBank/DDBJ whole genome shotgun (WGS) entry which is preliminary data.</text>
</comment>
<dbReference type="EMBL" id="JAFKCZ010000010">
    <property type="protein sequence ID" value="MBN7797818.1"/>
    <property type="molecule type" value="Genomic_DNA"/>
</dbReference>
<dbReference type="Gene3D" id="2.40.170.20">
    <property type="entry name" value="TonB-dependent receptor, beta-barrel domain"/>
    <property type="match status" value="1"/>
</dbReference>
<evidence type="ECO:0000256" key="12">
    <source>
        <dbReference type="RuleBase" id="RU003357"/>
    </source>
</evidence>
<dbReference type="GO" id="GO:0006826">
    <property type="term" value="P:iron ion transport"/>
    <property type="evidence" value="ECO:0007669"/>
    <property type="project" value="UniProtKB-KW"/>
</dbReference>
<dbReference type="InterPro" id="IPR036942">
    <property type="entry name" value="Beta-barrel_TonB_sf"/>
</dbReference>
<gene>
    <name evidence="16" type="ORF">JYP50_14505</name>
</gene>
<evidence type="ECO:0000256" key="2">
    <source>
        <dbReference type="ARBA" id="ARBA00022448"/>
    </source>
</evidence>
<dbReference type="Pfam" id="PF00593">
    <property type="entry name" value="TonB_dep_Rec_b-barrel"/>
    <property type="match status" value="1"/>
</dbReference>
<evidence type="ECO:0000256" key="13">
    <source>
        <dbReference type="SAM" id="SignalP"/>
    </source>
</evidence>
<evidence type="ECO:0000256" key="5">
    <source>
        <dbReference type="ARBA" id="ARBA00022692"/>
    </source>
</evidence>
<keyword evidence="2 11" id="KW-0813">Transport</keyword>
<keyword evidence="10 11" id="KW-0998">Cell outer membrane</keyword>
<keyword evidence="8 12" id="KW-0798">TonB box</keyword>
<dbReference type="Pfam" id="PF07715">
    <property type="entry name" value="Plug"/>
    <property type="match status" value="1"/>
</dbReference>
<dbReference type="SUPFAM" id="SSF56935">
    <property type="entry name" value="Porins"/>
    <property type="match status" value="1"/>
</dbReference>
<dbReference type="PANTHER" id="PTHR32552:SF81">
    <property type="entry name" value="TONB-DEPENDENT OUTER MEMBRANE RECEPTOR"/>
    <property type="match status" value="1"/>
</dbReference>
<evidence type="ECO:0000259" key="14">
    <source>
        <dbReference type="Pfam" id="PF00593"/>
    </source>
</evidence>
<dbReference type="InterPro" id="IPR039426">
    <property type="entry name" value="TonB-dep_rcpt-like"/>
</dbReference>
<evidence type="ECO:0000256" key="8">
    <source>
        <dbReference type="ARBA" id="ARBA00023077"/>
    </source>
</evidence>
<accession>A0A939DGV9</accession>
<evidence type="ECO:0000256" key="6">
    <source>
        <dbReference type="ARBA" id="ARBA00023004"/>
    </source>
</evidence>
<keyword evidence="16" id="KW-0675">Receptor</keyword>
<dbReference type="PROSITE" id="PS52016">
    <property type="entry name" value="TONB_DEPENDENT_REC_3"/>
    <property type="match status" value="1"/>
</dbReference>
<keyword evidence="5 11" id="KW-0812">Transmembrane</keyword>
<organism evidence="16 17">
    <name type="scientific">Parahaliea mediterranea</name>
    <dbReference type="NCBI Taxonomy" id="651086"/>
    <lineage>
        <taxon>Bacteria</taxon>
        <taxon>Pseudomonadati</taxon>
        <taxon>Pseudomonadota</taxon>
        <taxon>Gammaproteobacteria</taxon>
        <taxon>Cellvibrionales</taxon>
        <taxon>Halieaceae</taxon>
        <taxon>Parahaliea</taxon>
    </lineage>
</organism>
<evidence type="ECO:0000256" key="11">
    <source>
        <dbReference type="PROSITE-ProRule" id="PRU01360"/>
    </source>
</evidence>
<evidence type="ECO:0000313" key="16">
    <source>
        <dbReference type="EMBL" id="MBN7797818.1"/>
    </source>
</evidence>
<evidence type="ECO:0000256" key="9">
    <source>
        <dbReference type="ARBA" id="ARBA00023136"/>
    </source>
</evidence>
<reference evidence="16" key="1">
    <citation type="submission" date="2021-02" db="EMBL/GenBank/DDBJ databases">
        <title>PHA producing bacteria isolated from coastal sediment in Guangdong, Shenzhen.</title>
        <authorList>
            <person name="Zheng W."/>
            <person name="Yu S."/>
            <person name="Huang Y."/>
        </authorList>
    </citation>
    <scope>NUCLEOTIDE SEQUENCE</scope>
    <source>
        <strain evidence="16">TN14-10</strain>
    </source>
</reference>
<evidence type="ECO:0000313" key="17">
    <source>
        <dbReference type="Proteomes" id="UP000664303"/>
    </source>
</evidence>
<evidence type="ECO:0000259" key="15">
    <source>
        <dbReference type="Pfam" id="PF07715"/>
    </source>
</evidence>
<dbReference type="RefSeq" id="WP_206561264.1">
    <property type="nucleotide sequence ID" value="NZ_JAFKCZ010000010.1"/>
</dbReference>
<feature type="signal peptide" evidence="13">
    <location>
        <begin position="1"/>
        <end position="27"/>
    </location>
</feature>
<evidence type="ECO:0000256" key="1">
    <source>
        <dbReference type="ARBA" id="ARBA00004571"/>
    </source>
</evidence>
<comment type="similarity">
    <text evidence="11 12">Belongs to the TonB-dependent receptor family.</text>
</comment>
<keyword evidence="4" id="KW-0410">Iron transport</keyword>
<keyword evidence="13" id="KW-0732">Signal</keyword>
<keyword evidence="7" id="KW-0406">Ion transport</keyword>
<evidence type="ECO:0000256" key="7">
    <source>
        <dbReference type="ARBA" id="ARBA00023065"/>
    </source>
</evidence>
<feature type="domain" description="TonB-dependent receptor plug" evidence="15">
    <location>
        <begin position="53"/>
        <end position="161"/>
    </location>
</feature>
<feature type="chain" id="PRO_5037934408" evidence="13">
    <location>
        <begin position="28"/>
        <end position="775"/>
    </location>
</feature>
<proteinExistence type="inferred from homology"/>
<keyword evidence="17" id="KW-1185">Reference proteome</keyword>
<evidence type="ECO:0000256" key="4">
    <source>
        <dbReference type="ARBA" id="ARBA00022496"/>
    </source>
</evidence>
<comment type="subcellular location">
    <subcellularLocation>
        <location evidence="1 11">Cell outer membrane</location>
        <topology evidence="1 11">Multi-pass membrane protein</topology>
    </subcellularLocation>
</comment>
<evidence type="ECO:0000256" key="10">
    <source>
        <dbReference type="ARBA" id="ARBA00023237"/>
    </source>
</evidence>
<dbReference type="InterPro" id="IPR000531">
    <property type="entry name" value="Beta-barrel_TonB"/>
</dbReference>
<keyword evidence="9 11" id="KW-0472">Membrane</keyword>
<protein>
    <submittedName>
        <fullName evidence="16">TonB-dependent receptor</fullName>
    </submittedName>
</protein>
<name>A0A939DGV9_9GAMM</name>
<dbReference type="PANTHER" id="PTHR32552">
    <property type="entry name" value="FERRICHROME IRON RECEPTOR-RELATED"/>
    <property type="match status" value="1"/>
</dbReference>
<sequence>MMRKPLITAIAAQVSVMALAVSAPALGQNRGSGVSALIEEVVITARKREENMQDVPVAVSAVSSDQMAALKIRTLTDVYRGMPNVELKENGTVKGTANYVIRGIGALSSVPGVDPAVGVFYDGVYLGQNNGLVSQAFDLESVQVLRGPQGHLFGKNTTAGAVLLTTRKPTPDFEASVRTSLEGNPNGSGGLNRHTMGMVNLPVSDTLASRFVAYYNDDEGYFENAYNGENIGESRTKMVRGSLMWTPTDSFDATVTYEYQDSDGDGSVGHTFDPGDSPVGGVTTGAPPSFIPLVCGFTPSYDDKKICQNEHGFDQRIVNNLNITAKWDVGFGDGTVTNIFGWRDMDQDTLIDYDSQAVTDELAGQLVAPGVPGELVSVNAYSYNQYEQLSNEIRYVGSFGDVNLTAGLYYFTNETRYTERRDILGVPASGGGIHEVESISGYSEVEWYLDDKWALTLGLNISHDSKEADVAIIQVANGTCDVRRNECAIDYSDSYSNTNYSPKLGLSYQYLENTLLYAQVAQSYRSGLYSLRNTYSPAELGKLTPGPTDVERTDGFELGFKSGLGGRGKLNGAFFYNYTKNLARIVETTVPPLGNYPLARSVGNTQSWGVELDLSWSLTNSLVLLASLGYLDTEYDEVNINLENAQGQDPEADIVDDFDRGLTPVMSPEWTGKIGLNHSLDLGDWGTMDSRLSWAYRSEVFEYENNSFEVPSQEQVDAGIDFNSHDGQWSVGIYGKNLLDETYHGGINAFLAPFNGTYSPAATGRVLGAEVTYYF</sequence>
<keyword evidence="6" id="KW-0408">Iron</keyword>
<dbReference type="GO" id="GO:0009279">
    <property type="term" value="C:cell outer membrane"/>
    <property type="evidence" value="ECO:0007669"/>
    <property type="project" value="UniProtKB-SubCell"/>
</dbReference>
<dbReference type="InterPro" id="IPR012910">
    <property type="entry name" value="Plug_dom"/>
</dbReference>
<keyword evidence="3 11" id="KW-1134">Transmembrane beta strand</keyword>
<dbReference type="AlphaFoldDB" id="A0A939DGV9"/>
<evidence type="ECO:0000256" key="3">
    <source>
        <dbReference type="ARBA" id="ARBA00022452"/>
    </source>
</evidence>
<dbReference type="Proteomes" id="UP000664303">
    <property type="component" value="Unassembled WGS sequence"/>
</dbReference>